<dbReference type="OrthoDB" id="643483at2"/>
<evidence type="ECO:0000313" key="4">
    <source>
        <dbReference type="EMBL" id="RHA89008.1"/>
    </source>
</evidence>
<feature type="domain" description="DUF7638" evidence="1">
    <location>
        <begin position="139"/>
        <end position="219"/>
    </location>
</feature>
<evidence type="ECO:0000313" key="3">
    <source>
        <dbReference type="EMBL" id="CRL41008.1"/>
    </source>
</evidence>
<dbReference type="Proteomes" id="UP000049828">
    <property type="component" value="Unassembled WGS sequence"/>
</dbReference>
<dbReference type="Pfam" id="PF24644">
    <property type="entry name" value="DUF7638"/>
    <property type="match status" value="2"/>
</dbReference>
<feature type="domain" description="DUF7638" evidence="1">
    <location>
        <begin position="5"/>
        <end position="104"/>
    </location>
</feature>
<evidence type="ECO:0000313" key="6">
    <source>
        <dbReference type="Proteomes" id="UP000049828"/>
    </source>
</evidence>
<dbReference type="EMBL" id="QSFX01000012">
    <property type="protein sequence ID" value="RHA89008.1"/>
    <property type="molecule type" value="Genomic_DNA"/>
</dbReference>
<dbReference type="Proteomes" id="UP000283492">
    <property type="component" value="Unassembled WGS sequence"/>
</dbReference>
<dbReference type="InterPro" id="IPR056056">
    <property type="entry name" value="DUF7639"/>
</dbReference>
<dbReference type="RefSeq" id="WP_007886523.1">
    <property type="nucleotide sequence ID" value="NZ_CABJFX010000012.1"/>
</dbReference>
<dbReference type="Proteomes" id="UP000283701">
    <property type="component" value="Unassembled WGS sequence"/>
</dbReference>
<evidence type="ECO:0000313" key="8">
    <source>
        <dbReference type="Proteomes" id="UP000283701"/>
    </source>
</evidence>
<dbReference type="AlphaFoldDB" id="A0A0M6WU87"/>
<feature type="domain" description="DUF7639" evidence="2">
    <location>
        <begin position="245"/>
        <end position="301"/>
    </location>
</feature>
<evidence type="ECO:0000259" key="1">
    <source>
        <dbReference type="Pfam" id="PF24644"/>
    </source>
</evidence>
<dbReference type="Pfam" id="PF24645">
    <property type="entry name" value="DUF7639"/>
    <property type="match status" value="1"/>
</dbReference>
<sequence length="306" mass="36029">MAWVYRQQMIEGETAFGIIHNSSYFFAELAVYEDGVINCWNKNDLNQFQNSLERGWVVPQIPIGESISVFQLGDFPVLDARWLHDKKSFYEYIVGIVRRLNPEMKNLYCEQPRVTQKWKDARVSWSAYPTECKMKDKFGYSLYDGKSHFIFYKDENGLELTLLTAYEDKTLRIEAKGDIYYSLDEIFEMFDNNELVVSIDDKQWVKIEGIGEVLFGASELGENSLDEMKSIIREMVLDVAGEETAHDKCVRAYHEYLEYPSDFNREVLRKAYEAVPESERMYLGDMDSKDSDYRRILYYPDKKREV</sequence>
<keyword evidence="6" id="KW-1185">Reference proteome</keyword>
<protein>
    <submittedName>
        <fullName evidence="3">Uncharacterized protein</fullName>
    </submittedName>
</protein>
<organism evidence="3 6">
    <name type="scientific">Roseburia inulinivorans</name>
    <dbReference type="NCBI Taxonomy" id="360807"/>
    <lineage>
        <taxon>Bacteria</taxon>
        <taxon>Bacillati</taxon>
        <taxon>Bacillota</taxon>
        <taxon>Clostridia</taxon>
        <taxon>Lachnospirales</taxon>
        <taxon>Lachnospiraceae</taxon>
        <taxon>Roseburia</taxon>
    </lineage>
</organism>
<evidence type="ECO:0000259" key="2">
    <source>
        <dbReference type="Pfam" id="PF24645"/>
    </source>
</evidence>
<dbReference type="EMBL" id="CVRS01000087">
    <property type="protein sequence ID" value="CRL41008.1"/>
    <property type="molecule type" value="Genomic_DNA"/>
</dbReference>
<dbReference type="EMBL" id="QRHP01000004">
    <property type="protein sequence ID" value="RHF85558.1"/>
    <property type="molecule type" value="Genomic_DNA"/>
</dbReference>
<name>A0A0M6WU87_9FIRM</name>
<reference evidence="6" key="1">
    <citation type="submission" date="2015-05" db="EMBL/GenBank/DDBJ databases">
        <authorList>
            <consortium name="Pathogen Informatics"/>
        </authorList>
    </citation>
    <scope>NUCLEOTIDE SEQUENCE [LARGE SCALE GENOMIC DNA]</scope>
    <source>
        <strain evidence="6">L1-83</strain>
    </source>
</reference>
<reference evidence="7 8" key="3">
    <citation type="submission" date="2018-08" db="EMBL/GenBank/DDBJ databases">
        <title>A genome reference for cultivated species of the human gut microbiota.</title>
        <authorList>
            <person name="Zou Y."/>
            <person name="Xue W."/>
            <person name="Luo G."/>
        </authorList>
    </citation>
    <scope>NUCLEOTIDE SEQUENCE [LARGE SCALE GENOMIC DNA]</scope>
    <source>
        <strain evidence="5 8">AM23-23AC</strain>
        <strain evidence="4 7">AM42-1AC</strain>
    </source>
</reference>
<gene>
    <name evidence="5" type="ORF">DW654_06090</name>
    <name evidence="4" type="ORF">DW914_08310</name>
    <name evidence="3" type="ORF">RIL183_28091</name>
</gene>
<accession>A0A0M6WU87</accession>
<evidence type="ECO:0000313" key="7">
    <source>
        <dbReference type="Proteomes" id="UP000283492"/>
    </source>
</evidence>
<evidence type="ECO:0000313" key="5">
    <source>
        <dbReference type="EMBL" id="RHF85558.1"/>
    </source>
</evidence>
<dbReference type="InterPro" id="IPR056055">
    <property type="entry name" value="DUF7638"/>
</dbReference>
<dbReference type="GeneID" id="75161511"/>
<reference evidence="3" key="2">
    <citation type="submission" date="2015-05" db="EMBL/GenBank/DDBJ databases">
        <authorList>
            <person name="Wang D.B."/>
            <person name="Wang M."/>
        </authorList>
    </citation>
    <scope>NUCLEOTIDE SEQUENCE [LARGE SCALE GENOMIC DNA]</scope>
    <source>
        <strain evidence="3">L1-83</strain>
    </source>
</reference>
<proteinExistence type="predicted"/>